<dbReference type="InterPro" id="IPR042278">
    <property type="entry name" value="Mfa-like_1_N"/>
</dbReference>
<keyword evidence="1" id="KW-0732">Signal</keyword>
<feature type="signal peptide" evidence="1">
    <location>
        <begin position="1"/>
        <end position="21"/>
    </location>
</feature>
<dbReference type="CDD" id="cd13121">
    <property type="entry name" value="BF2867_like_C"/>
    <property type="match status" value="1"/>
</dbReference>
<dbReference type="GeneID" id="93048305"/>
<evidence type="ECO:0000256" key="1">
    <source>
        <dbReference type="SAM" id="SignalP"/>
    </source>
</evidence>
<reference evidence="2 3" key="1">
    <citation type="submission" date="2018-09" db="EMBL/GenBank/DDBJ databases">
        <title>Murine metabolic-syndrome-specific gut microbial biobank.</title>
        <authorList>
            <person name="Liu C."/>
        </authorList>
    </citation>
    <scope>NUCLEOTIDE SEQUENCE [LARGE SCALE GENOMIC DNA]</scope>
    <source>
        <strain evidence="2 3">0.1X-D8-26</strain>
    </source>
</reference>
<sequence>MKLHLLGASCLLALLSACSSGEEEQTKIPEIPSAKQIPITLNCVASTTSANEKANVGTRVTDWGYESQDKIGLYVVNYNGTTPGTLQNNGNHVNNMRFTYNGTWTPDNEIYWKDESTKADFYCYFPYGTPADVTSYAFSVKEDQSTETAYKASEFLYGKTSGVAPTAEAVNITTKHMFSCAVINVKAGNGFTDETLAQSAISVKMNGIKTGATINLTNGIATATGTAKTILPLENGNNRSYKALIVPQTASGSNFITVNIDGRDFNLKKEFTFVGGKRHTFSVTVSKTSNGINVGIGAWEDDDIDNGGVAE</sequence>
<accession>A0A3L7Z4S4</accession>
<dbReference type="RefSeq" id="WP_024987654.1">
    <property type="nucleotide sequence ID" value="NZ_CAKOCY010000007.1"/>
</dbReference>
<dbReference type="Gene3D" id="2.60.40.2630">
    <property type="match status" value="1"/>
</dbReference>
<dbReference type="Proteomes" id="UP000267159">
    <property type="component" value="Unassembled WGS sequence"/>
</dbReference>
<proteinExistence type="predicted"/>
<dbReference type="InterPro" id="IPR025049">
    <property type="entry name" value="Mfa-like_1"/>
</dbReference>
<comment type="caution">
    <text evidence="2">The sequence shown here is derived from an EMBL/GenBank/DDBJ whole genome shotgun (WGS) entry which is preliminary data.</text>
</comment>
<dbReference type="STRING" id="1235814.GCA_000613385_02221"/>
<dbReference type="PROSITE" id="PS51257">
    <property type="entry name" value="PROKAR_LIPOPROTEIN"/>
    <property type="match status" value="1"/>
</dbReference>
<evidence type="ECO:0000313" key="3">
    <source>
        <dbReference type="Proteomes" id="UP000267159"/>
    </source>
</evidence>
<dbReference type="CDD" id="cd13120">
    <property type="entry name" value="BF2867_like_N"/>
    <property type="match status" value="1"/>
</dbReference>
<name>A0A3L7Z4S4_9BACE</name>
<dbReference type="Gene3D" id="2.60.40.2620">
    <property type="entry name" value="Fimbrillin-like"/>
    <property type="match status" value="1"/>
</dbReference>
<protein>
    <submittedName>
        <fullName evidence="2">Fimbrillin family protein</fullName>
    </submittedName>
</protein>
<dbReference type="EMBL" id="RAZM01000021">
    <property type="protein sequence ID" value="RLT80379.1"/>
    <property type="molecule type" value="Genomic_DNA"/>
</dbReference>
<feature type="chain" id="PRO_5018253263" evidence="1">
    <location>
        <begin position="22"/>
        <end position="311"/>
    </location>
</feature>
<evidence type="ECO:0000313" key="2">
    <source>
        <dbReference type="EMBL" id="RLT80379.1"/>
    </source>
</evidence>
<dbReference type="Pfam" id="PF13149">
    <property type="entry name" value="Mfa_like_1"/>
    <property type="match status" value="1"/>
</dbReference>
<gene>
    <name evidence="2" type="ORF">D7Y07_08805</name>
</gene>
<dbReference type="AlphaFoldDB" id="A0A3L7Z4S4"/>
<organism evidence="2 3">
    <name type="scientific">Bacteroides acidifaciens</name>
    <dbReference type="NCBI Taxonomy" id="85831"/>
    <lineage>
        <taxon>Bacteria</taxon>
        <taxon>Pseudomonadati</taxon>
        <taxon>Bacteroidota</taxon>
        <taxon>Bacteroidia</taxon>
        <taxon>Bacteroidales</taxon>
        <taxon>Bacteroidaceae</taxon>
        <taxon>Bacteroides</taxon>
    </lineage>
</organism>